<dbReference type="GO" id="GO:0006412">
    <property type="term" value="P:translation"/>
    <property type="evidence" value="ECO:0007669"/>
    <property type="project" value="UniProtKB-UniRule"/>
</dbReference>
<gene>
    <name evidence="8" type="primary">rpsT</name>
    <name evidence="9" type="ORF">P618_201123</name>
</gene>
<dbReference type="OrthoDB" id="9807974at2"/>
<dbReference type="GO" id="GO:0070181">
    <property type="term" value="F:small ribosomal subunit rRNA binding"/>
    <property type="evidence" value="ECO:0007669"/>
    <property type="project" value="TreeGrafter"/>
</dbReference>
<dbReference type="Gene3D" id="1.20.58.110">
    <property type="entry name" value="Ribosomal protein S20"/>
    <property type="match status" value="1"/>
</dbReference>
<protein>
    <recommendedName>
        <fullName evidence="7 8">Small ribosomal subunit protein bS20</fullName>
    </recommendedName>
</protein>
<dbReference type="PANTHER" id="PTHR33398">
    <property type="entry name" value="30S RIBOSOMAL PROTEIN S20"/>
    <property type="match status" value="1"/>
</dbReference>
<evidence type="ECO:0000256" key="3">
    <source>
        <dbReference type="ARBA" id="ARBA00022730"/>
    </source>
</evidence>
<dbReference type="PANTHER" id="PTHR33398:SF1">
    <property type="entry name" value="SMALL RIBOSOMAL SUBUNIT PROTEIN BS20C"/>
    <property type="match status" value="1"/>
</dbReference>
<dbReference type="GO" id="GO:0015935">
    <property type="term" value="C:small ribosomal subunit"/>
    <property type="evidence" value="ECO:0007669"/>
    <property type="project" value="TreeGrafter"/>
</dbReference>
<comment type="function">
    <text evidence="1 8">Binds directly to 16S ribosomal RNA.</text>
</comment>
<dbReference type="STRING" id="1399147.P618_201123"/>
<evidence type="ECO:0000256" key="5">
    <source>
        <dbReference type="ARBA" id="ARBA00022980"/>
    </source>
</evidence>
<keyword evidence="5 8" id="KW-0689">Ribosomal protein</keyword>
<evidence type="ECO:0000313" key="9">
    <source>
        <dbReference type="EMBL" id="ETZ06717.1"/>
    </source>
</evidence>
<keyword evidence="3 8" id="KW-0699">rRNA-binding</keyword>
<comment type="caution">
    <text evidence="9">The sequence shown here is derived from an EMBL/GenBank/DDBJ whole genome shotgun (WGS) entry which is preliminary data.</text>
</comment>
<accession>W6TS98</accession>
<comment type="similarity">
    <text evidence="2 8">Belongs to the bacterial ribosomal protein bS20 family.</text>
</comment>
<keyword evidence="4 8" id="KW-0694">RNA-binding</keyword>
<evidence type="ECO:0000256" key="7">
    <source>
        <dbReference type="ARBA" id="ARBA00035136"/>
    </source>
</evidence>
<reference evidence="9 10" key="1">
    <citation type="journal article" date="2014" name="FEMS Microbiol. Lett.">
        <title>Draft genome sequences of three Holospora species (Holospora obtusa, Holospora undulata, and Holospora elegans), endonuclear symbiotic bacteria of the ciliate Paramecium caudatum.</title>
        <authorList>
            <person name="Dohra H."/>
            <person name="Tanaka K."/>
            <person name="Suzuki T."/>
            <person name="Fujishima M."/>
            <person name="Suzuki H."/>
        </authorList>
    </citation>
    <scope>NUCLEOTIDE SEQUENCE [LARGE SCALE GENOMIC DNA]</scope>
    <source>
        <strain evidence="9 10">F1</strain>
    </source>
</reference>
<name>W6TS98_HOLOB</name>
<dbReference type="NCBIfam" id="TIGR00029">
    <property type="entry name" value="S20"/>
    <property type="match status" value="1"/>
</dbReference>
<dbReference type="InterPro" id="IPR036510">
    <property type="entry name" value="Ribosomal_bS20_sf"/>
</dbReference>
<dbReference type="HAMAP" id="MF_00500">
    <property type="entry name" value="Ribosomal_bS20"/>
    <property type="match status" value="1"/>
</dbReference>
<sequence>MPYHISAKKRLRRDARVRQQNHSNLHRLRTFLKKTRQVLSASSDVVDLNEAQKEVRLTQSIIAKSAAKKIIHPRSAARRISRLMKKLNAIAS</sequence>
<keyword evidence="10" id="KW-1185">Reference proteome</keyword>
<dbReference type="AlphaFoldDB" id="W6TS98"/>
<dbReference type="RefSeq" id="WP_021827313.1">
    <property type="nucleotide sequence ID" value="NZ_AWTR02000088.1"/>
</dbReference>
<dbReference type="GO" id="GO:0005829">
    <property type="term" value="C:cytosol"/>
    <property type="evidence" value="ECO:0007669"/>
    <property type="project" value="TreeGrafter"/>
</dbReference>
<dbReference type="GO" id="GO:0003735">
    <property type="term" value="F:structural constituent of ribosome"/>
    <property type="evidence" value="ECO:0007669"/>
    <property type="project" value="InterPro"/>
</dbReference>
<dbReference type="Pfam" id="PF01649">
    <property type="entry name" value="Ribosomal_S20p"/>
    <property type="match status" value="1"/>
</dbReference>
<dbReference type="EMBL" id="AWTR02000088">
    <property type="protein sequence ID" value="ETZ06717.1"/>
    <property type="molecule type" value="Genomic_DNA"/>
</dbReference>
<dbReference type="Proteomes" id="UP000019112">
    <property type="component" value="Unassembled WGS sequence"/>
</dbReference>
<evidence type="ECO:0000256" key="2">
    <source>
        <dbReference type="ARBA" id="ARBA00007634"/>
    </source>
</evidence>
<dbReference type="InterPro" id="IPR002583">
    <property type="entry name" value="Ribosomal_bS20"/>
</dbReference>
<evidence type="ECO:0000256" key="1">
    <source>
        <dbReference type="ARBA" id="ARBA00003134"/>
    </source>
</evidence>
<evidence type="ECO:0000256" key="8">
    <source>
        <dbReference type="HAMAP-Rule" id="MF_00500"/>
    </source>
</evidence>
<dbReference type="SUPFAM" id="SSF46992">
    <property type="entry name" value="Ribosomal protein S20"/>
    <property type="match status" value="1"/>
</dbReference>
<keyword evidence="6 8" id="KW-0687">Ribonucleoprotein</keyword>
<organism evidence="9 10">
    <name type="scientific">Holospora obtusa F1</name>
    <dbReference type="NCBI Taxonomy" id="1399147"/>
    <lineage>
        <taxon>Bacteria</taxon>
        <taxon>Pseudomonadati</taxon>
        <taxon>Pseudomonadota</taxon>
        <taxon>Alphaproteobacteria</taxon>
        <taxon>Holosporales</taxon>
        <taxon>Holosporaceae</taxon>
        <taxon>Holospora</taxon>
    </lineage>
</organism>
<evidence type="ECO:0000313" key="10">
    <source>
        <dbReference type="Proteomes" id="UP000019112"/>
    </source>
</evidence>
<evidence type="ECO:0000256" key="4">
    <source>
        <dbReference type="ARBA" id="ARBA00022884"/>
    </source>
</evidence>
<evidence type="ECO:0000256" key="6">
    <source>
        <dbReference type="ARBA" id="ARBA00023274"/>
    </source>
</evidence>
<proteinExistence type="inferred from homology"/>
<dbReference type="eggNOG" id="COG0268">
    <property type="taxonomic scope" value="Bacteria"/>
</dbReference>